<dbReference type="PANTHER" id="PTHR11360">
    <property type="entry name" value="MONOCARBOXYLATE TRANSPORTER"/>
    <property type="match status" value="1"/>
</dbReference>
<dbReference type="KEGG" id="aplc:110977122"/>
<evidence type="ECO:0000313" key="2">
    <source>
        <dbReference type="Proteomes" id="UP000694845"/>
    </source>
</evidence>
<dbReference type="Proteomes" id="UP000694845">
    <property type="component" value="Unplaced"/>
</dbReference>
<feature type="transmembrane region" description="Helical" evidence="1">
    <location>
        <begin position="334"/>
        <end position="357"/>
    </location>
</feature>
<feature type="transmembrane region" description="Helical" evidence="1">
    <location>
        <begin position="369"/>
        <end position="394"/>
    </location>
</feature>
<dbReference type="Pfam" id="PF07690">
    <property type="entry name" value="MFS_1"/>
    <property type="match status" value="1"/>
</dbReference>
<reference evidence="3" key="1">
    <citation type="submission" date="2025-08" db="UniProtKB">
        <authorList>
            <consortium name="RefSeq"/>
        </authorList>
    </citation>
    <scope>IDENTIFICATION</scope>
</reference>
<feature type="transmembrane region" description="Helical" evidence="1">
    <location>
        <begin position="169"/>
        <end position="195"/>
    </location>
</feature>
<name>A0A8B7Y2A2_ACAPL</name>
<dbReference type="SUPFAM" id="SSF103473">
    <property type="entry name" value="MFS general substrate transporter"/>
    <property type="match status" value="1"/>
</dbReference>
<dbReference type="GeneID" id="110977122"/>
<evidence type="ECO:0000256" key="1">
    <source>
        <dbReference type="SAM" id="Phobius"/>
    </source>
</evidence>
<dbReference type="OMA" id="VCYALDP"/>
<dbReference type="GO" id="GO:0008028">
    <property type="term" value="F:monocarboxylic acid transmembrane transporter activity"/>
    <property type="evidence" value="ECO:0007669"/>
    <property type="project" value="TreeGrafter"/>
</dbReference>
<keyword evidence="1" id="KW-0812">Transmembrane</keyword>
<dbReference type="RefSeq" id="XP_022086657.1">
    <property type="nucleotide sequence ID" value="XM_022230965.1"/>
</dbReference>
<keyword evidence="1" id="KW-1133">Transmembrane helix</keyword>
<dbReference type="OrthoDB" id="6277934at2759"/>
<keyword evidence="2" id="KW-1185">Reference proteome</keyword>
<accession>A0A8B7Y2A2</accession>
<feature type="transmembrane region" description="Helical" evidence="1">
    <location>
        <begin position="281"/>
        <end position="300"/>
    </location>
</feature>
<dbReference type="PANTHER" id="PTHR11360:SF303">
    <property type="entry name" value="MAJOR FACILITATOR SUPERFAMILY (MFS) PROFILE DOMAIN-CONTAINING PROTEIN"/>
    <property type="match status" value="1"/>
</dbReference>
<feature type="transmembrane region" description="Helical" evidence="1">
    <location>
        <begin position="246"/>
        <end position="269"/>
    </location>
</feature>
<evidence type="ECO:0000313" key="3">
    <source>
        <dbReference type="RefSeq" id="XP_022086657.1"/>
    </source>
</evidence>
<feature type="transmembrane region" description="Helical" evidence="1">
    <location>
        <begin position="307"/>
        <end position="328"/>
    </location>
</feature>
<dbReference type="Gene3D" id="1.20.1250.20">
    <property type="entry name" value="MFS general substrate transporter like domains"/>
    <property type="match status" value="2"/>
</dbReference>
<sequence>MEESTRSYREGGAGWVVVCAAFLSQFILYGNLKAGGVLITKKSEDFGTSLWTIGLIDALNSAMQCALSPVPVAISNQIGVRPVVVVGGLLTCLGFLLASQSGSVLVLAVAMVVVAGTGAACVKDTTFSQMALHFHKRYALASFVAKCGAPFGMMVYGPTTQLLMDVYGWRGTMMILAAFNLHLTACGFLVGWPVAEPPGGFHYRRVTTGVQPPSLDDFERGSKDSDLCCSQVVSTLGLGVFKDIRFLFLTAIKLFSGYGFSGIVIYMVPNALLLGLNEQQAALNTTAWGVGNFLGLYLTALVMHYRVVSVWAVMGTGASLAIVCYALDPFLSSFLGQLAVTALIGACMESLFLVPLIMTRYLTADDQVVFLYSWQNFITGLSYPVAGLVSGLLYDATRNFQATFFTFSGSMVLTSFCILSFFLYTKNSKDAL</sequence>
<proteinExistence type="predicted"/>
<feature type="transmembrane region" description="Helical" evidence="1">
    <location>
        <begin position="12"/>
        <end position="29"/>
    </location>
</feature>
<feature type="transmembrane region" description="Helical" evidence="1">
    <location>
        <begin position="104"/>
        <end position="122"/>
    </location>
</feature>
<keyword evidence="1" id="KW-0472">Membrane</keyword>
<dbReference type="AlphaFoldDB" id="A0A8B7Y2A2"/>
<feature type="transmembrane region" description="Helical" evidence="1">
    <location>
        <begin position="138"/>
        <end position="157"/>
    </location>
</feature>
<protein>
    <submittedName>
        <fullName evidence="3">Monocarboxylate transporter 11-like</fullName>
    </submittedName>
</protein>
<gene>
    <name evidence="3" type="primary">LOC110977122</name>
</gene>
<dbReference type="InterPro" id="IPR011701">
    <property type="entry name" value="MFS"/>
</dbReference>
<dbReference type="InterPro" id="IPR050327">
    <property type="entry name" value="Proton-linked_MCT"/>
</dbReference>
<dbReference type="InterPro" id="IPR036259">
    <property type="entry name" value="MFS_trans_sf"/>
</dbReference>
<organism evidence="2 3">
    <name type="scientific">Acanthaster planci</name>
    <name type="common">Crown-of-thorns starfish</name>
    <dbReference type="NCBI Taxonomy" id="133434"/>
    <lineage>
        <taxon>Eukaryota</taxon>
        <taxon>Metazoa</taxon>
        <taxon>Echinodermata</taxon>
        <taxon>Eleutherozoa</taxon>
        <taxon>Asterozoa</taxon>
        <taxon>Asteroidea</taxon>
        <taxon>Valvatacea</taxon>
        <taxon>Valvatida</taxon>
        <taxon>Acanthasteridae</taxon>
        <taxon>Acanthaster</taxon>
    </lineage>
</organism>
<feature type="transmembrane region" description="Helical" evidence="1">
    <location>
        <begin position="400"/>
        <end position="424"/>
    </location>
</feature>